<reference evidence="11 12" key="1">
    <citation type="submission" date="2024-08" db="EMBL/GenBank/DDBJ databases">
        <authorList>
            <person name="Cucini C."/>
            <person name="Frati F."/>
        </authorList>
    </citation>
    <scope>NUCLEOTIDE SEQUENCE [LARGE SCALE GENOMIC DNA]</scope>
</reference>
<keyword evidence="3" id="KW-0813">Transport</keyword>
<sequence length="401" mass="44992">MGWFKRSVMGLFQYETPIALRINSKTLGVIQILLKILILCYVIGYVIVHQKGYQVESPITFAVTTKIKGVIFTNFTIQELGIPEDHAVLYNRIWDPTDYVIPGSGGTHGDFFILTNAVITPNQIRGVCPEEEVLEDARCSIDSDCILGNSHPIGNGVFTGKCVQGPNTIYKTCEVRAWCPVELDKLPLGGKRALLEGSRYSTVLIKNSIEFPLFGNKYKKRNILDSSSVKDLENCIHHVKDDPSCPIFRIGDIVEAAGENFSKVAVKGGVFRIEINWECDLDWDFTKHCNPRYSFERMDIAQSEISPGWNFRKTYTLANMELDGCNQSDFFINGTPYTAESKIPETSDDQLPHTFYDDAALPLYLRITCLILFVVIFTVGTVGNIMVTLVISCSRIKISKL</sequence>
<evidence type="ECO:0008006" key="13">
    <source>
        <dbReference type="Google" id="ProtNLM"/>
    </source>
</evidence>
<evidence type="ECO:0000256" key="8">
    <source>
        <dbReference type="ARBA" id="ARBA00023286"/>
    </source>
</evidence>
<organism evidence="11 12">
    <name type="scientific">Orchesella dallaii</name>
    <dbReference type="NCBI Taxonomy" id="48710"/>
    <lineage>
        <taxon>Eukaryota</taxon>
        <taxon>Metazoa</taxon>
        <taxon>Ecdysozoa</taxon>
        <taxon>Arthropoda</taxon>
        <taxon>Hexapoda</taxon>
        <taxon>Collembola</taxon>
        <taxon>Entomobryomorpha</taxon>
        <taxon>Entomobryoidea</taxon>
        <taxon>Orchesellidae</taxon>
        <taxon>Orchesellinae</taxon>
        <taxon>Orchesella</taxon>
    </lineage>
</organism>
<comment type="similarity">
    <text evidence="2">Belongs to the P2X receptor family.</text>
</comment>
<feature type="transmembrane region" description="Helical" evidence="10">
    <location>
        <begin position="363"/>
        <end position="391"/>
    </location>
</feature>
<keyword evidence="5 10" id="KW-1133">Transmembrane helix</keyword>
<evidence type="ECO:0000313" key="12">
    <source>
        <dbReference type="Proteomes" id="UP001642540"/>
    </source>
</evidence>
<evidence type="ECO:0000256" key="2">
    <source>
        <dbReference type="ARBA" id="ARBA00009848"/>
    </source>
</evidence>
<keyword evidence="7 10" id="KW-0472">Membrane</keyword>
<dbReference type="InterPro" id="IPR001429">
    <property type="entry name" value="P2X_purnocptor"/>
</dbReference>
<evidence type="ECO:0000256" key="9">
    <source>
        <dbReference type="ARBA" id="ARBA00023303"/>
    </source>
</evidence>
<dbReference type="PRINTS" id="PR01307">
    <property type="entry name" value="P2XRECEPTOR"/>
</dbReference>
<comment type="subcellular location">
    <subcellularLocation>
        <location evidence="1">Endomembrane system</location>
    </subcellularLocation>
</comment>
<dbReference type="Pfam" id="PF00864">
    <property type="entry name" value="P2X_receptor"/>
    <property type="match status" value="1"/>
</dbReference>
<protein>
    <recommendedName>
        <fullName evidence="13">ATP receptor</fullName>
    </recommendedName>
</protein>
<dbReference type="Gene3D" id="1.10.287.940">
    <property type="entry name" value="atp-gated p2x4 ion channel"/>
    <property type="match status" value="1"/>
</dbReference>
<evidence type="ECO:0000256" key="6">
    <source>
        <dbReference type="ARBA" id="ARBA00023065"/>
    </source>
</evidence>
<proteinExistence type="inferred from homology"/>
<dbReference type="Gene3D" id="2.60.490.10">
    <property type="entry name" value="atp-gated p2x4 ion channel domain"/>
    <property type="match status" value="1"/>
</dbReference>
<dbReference type="NCBIfam" id="TIGR00863">
    <property type="entry name" value="P2X"/>
    <property type="match status" value="1"/>
</dbReference>
<dbReference type="EMBL" id="CAXLJM020000007">
    <property type="protein sequence ID" value="CAL8073877.1"/>
    <property type="molecule type" value="Genomic_DNA"/>
</dbReference>
<keyword evidence="6" id="KW-0406">Ion transport</keyword>
<accession>A0ABP1PQV3</accession>
<feature type="transmembrane region" description="Helical" evidence="10">
    <location>
        <begin position="27"/>
        <end position="48"/>
    </location>
</feature>
<dbReference type="PANTHER" id="PTHR10125">
    <property type="entry name" value="P2X PURINOCEPTOR"/>
    <property type="match status" value="1"/>
</dbReference>
<keyword evidence="8" id="KW-1071">Ligand-gated ion channel</keyword>
<evidence type="ECO:0000256" key="1">
    <source>
        <dbReference type="ARBA" id="ARBA00004308"/>
    </source>
</evidence>
<dbReference type="InterPro" id="IPR059116">
    <property type="entry name" value="P2X_receptor"/>
</dbReference>
<dbReference type="InterPro" id="IPR027309">
    <property type="entry name" value="P2X_extracellular_dom_sf"/>
</dbReference>
<keyword evidence="12" id="KW-1185">Reference proteome</keyword>
<evidence type="ECO:0000256" key="3">
    <source>
        <dbReference type="ARBA" id="ARBA00022448"/>
    </source>
</evidence>
<evidence type="ECO:0000256" key="7">
    <source>
        <dbReference type="ARBA" id="ARBA00023136"/>
    </source>
</evidence>
<dbReference type="PANTHER" id="PTHR10125:SF31">
    <property type="entry name" value="P2X RECEPTOR E"/>
    <property type="match status" value="1"/>
</dbReference>
<gene>
    <name evidence="11" type="ORF">ODALV1_LOCUS2736</name>
</gene>
<evidence type="ECO:0000256" key="5">
    <source>
        <dbReference type="ARBA" id="ARBA00022989"/>
    </source>
</evidence>
<comment type="caution">
    <text evidence="11">The sequence shown here is derived from an EMBL/GenBank/DDBJ whole genome shotgun (WGS) entry which is preliminary data.</text>
</comment>
<evidence type="ECO:0000256" key="10">
    <source>
        <dbReference type="SAM" id="Phobius"/>
    </source>
</evidence>
<dbReference type="Proteomes" id="UP001642540">
    <property type="component" value="Unassembled WGS sequence"/>
</dbReference>
<evidence type="ECO:0000313" key="11">
    <source>
        <dbReference type="EMBL" id="CAL8073877.1"/>
    </source>
</evidence>
<keyword evidence="9" id="KW-0407">Ion channel</keyword>
<evidence type="ECO:0000256" key="4">
    <source>
        <dbReference type="ARBA" id="ARBA00022692"/>
    </source>
</evidence>
<name>A0ABP1PQV3_9HEXA</name>
<keyword evidence="4 10" id="KW-0812">Transmembrane</keyword>